<dbReference type="RefSeq" id="WP_267765565.1">
    <property type="nucleotide sequence ID" value="NZ_JAPNKE010000002.1"/>
</dbReference>
<reference evidence="9" key="1">
    <citation type="submission" date="2022-11" db="EMBL/GenBank/DDBJ databases">
        <title>Minimal conservation of predation-associated metabolite biosynthetic gene clusters underscores biosynthetic potential of Myxococcota including descriptions for ten novel species: Archangium lansinium sp. nov., Myxococcus landrumus sp. nov., Nannocystis bai.</title>
        <authorList>
            <person name="Ahearne A."/>
            <person name="Stevens C."/>
            <person name="Phillips K."/>
        </authorList>
    </citation>
    <scope>NUCLEOTIDE SEQUENCE</scope>
    <source>
        <strain evidence="9">Na p29</strain>
    </source>
</reference>
<dbReference type="InterPro" id="IPR013325">
    <property type="entry name" value="RNA_pol_sigma_r2"/>
</dbReference>
<dbReference type="InterPro" id="IPR036388">
    <property type="entry name" value="WH-like_DNA-bd_sf"/>
</dbReference>
<dbReference type="Pfam" id="PF08281">
    <property type="entry name" value="Sigma70_r4_2"/>
    <property type="match status" value="1"/>
</dbReference>
<proteinExistence type="inferred from homology"/>
<comment type="caution">
    <text evidence="9">The sequence shown here is derived from an EMBL/GenBank/DDBJ whole genome shotgun (WGS) entry which is preliminary data.</text>
</comment>
<evidence type="ECO:0000256" key="3">
    <source>
        <dbReference type="ARBA" id="ARBA00023082"/>
    </source>
</evidence>
<evidence type="ECO:0000256" key="2">
    <source>
        <dbReference type="ARBA" id="ARBA00023015"/>
    </source>
</evidence>
<evidence type="ECO:0000256" key="5">
    <source>
        <dbReference type="ARBA" id="ARBA00023163"/>
    </source>
</evidence>
<evidence type="ECO:0000313" key="10">
    <source>
        <dbReference type="Proteomes" id="UP001150924"/>
    </source>
</evidence>
<dbReference type="EMBL" id="JAPNKE010000002">
    <property type="protein sequence ID" value="MCY1004040.1"/>
    <property type="molecule type" value="Genomic_DNA"/>
</dbReference>
<dbReference type="GO" id="GO:0003677">
    <property type="term" value="F:DNA binding"/>
    <property type="evidence" value="ECO:0007669"/>
    <property type="project" value="UniProtKB-KW"/>
</dbReference>
<name>A0A9X3EHY5_9BACT</name>
<evidence type="ECO:0000259" key="8">
    <source>
        <dbReference type="Pfam" id="PF08281"/>
    </source>
</evidence>
<keyword evidence="3" id="KW-0731">Sigma factor</keyword>
<dbReference type="SUPFAM" id="SSF88946">
    <property type="entry name" value="Sigma2 domain of RNA polymerase sigma factors"/>
    <property type="match status" value="1"/>
</dbReference>
<keyword evidence="6" id="KW-0175">Coiled coil</keyword>
<dbReference type="InterPro" id="IPR039425">
    <property type="entry name" value="RNA_pol_sigma-70-like"/>
</dbReference>
<feature type="domain" description="RNA polymerase sigma-70 region 2" evidence="7">
    <location>
        <begin position="22"/>
        <end position="87"/>
    </location>
</feature>
<keyword evidence="2" id="KW-0805">Transcription regulation</keyword>
<evidence type="ECO:0000256" key="4">
    <source>
        <dbReference type="ARBA" id="ARBA00023125"/>
    </source>
</evidence>
<keyword evidence="10" id="KW-1185">Reference proteome</keyword>
<evidence type="ECO:0000259" key="7">
    <source>
        <dbReference type="Pfam" id="PF04542"/>
    </source>
</evidence>
<dbReference type="GO" id="GO:0016987">
    <property type="term" value="F:sigma factor activity"/>
    <property type="evidence" value="ECO:0007669"/>
    <property type="project" value="UniProtKB-KW"/>
</dbReference>
<dbReference type="Pfam" id="PF04542">
    <property type="entry name" value="Sigma70_r2"/>
    <property type="match status" value="1"/>
</dbReference>
<accession>A0A9X3EHY5</accession>
<comment type="similarity">
    <text evidence="1">Belongs to the sigma-70 factor family. ECF subfamily.</text>
</comment>
<dbReference type="Proteomes" id="UP001150924">
    <property type="component" value="Unassembled WGS sequence"/>
</dbReference>
<dbReference type="InterPro" id="IPR013249">
    <property type="entry name" value="RNA_pol_sigma70_r4_t2"/>
</dbReference>
<feature type="coiled-coil region" evidence="6">
    <location>
        <begin position="159"/>
        <end position="186"/>
    </location>
</feature>
<protein>
    <submittedName>
        <fullName evidence="9">Sigma-70 family RNA polymerase sigma factor</fullName>
    </submittedName>
</protein>
<evidence type="ECO:0000313" key="9">
    <source>
        <dbReference type="EMBL" id="MCY1004040.1"/>
    </source>
</evidence>
<dbReference type="InterPro" id="IPR014284">
    <property type="entry name" value="RNA_pol_sigma-70_dom"/>
</dbReference>
<dbReference type="InterPro" id="IPR007627">
    <property type="entry name" value="RNA_pol_sigma70_r2"/>
</dbReference>
<dbReference type="Gene3D" id="1.10.10.10">
    <property type="entry name" value="Winged helix-like DNA-binding domain superfamily/Winged helix DNA-binding domain"/>
    <property type="match status" value="1"/>
</dbReference>
<dbReference type="PANTHER" id="PTHR43133">
    <property type="entry name" value="RNA POLYMERASE ECF-TYPE SIGMA FACTO"/>
    <property type="match status" value="1"/>
</dbReference>
<gene>
    <name evidence="9" type="ORF">OV079_00335</name>
</gene>
<dbReference type="SUPFAM" id="SSF88659">
    <property type="entry name" value="Sigma3 and sigma4 domains of RNA polymerase sigma factors"/>
    <property type="match status" value="1"/>
</dbReference>
<sequence>MKSDEELLTAWRAGDRQAGSVLFDRYFDAVRRFFRNKVEHQAEDLVQRTFTGCVEGRDRFRGDASFRTYLFAIAHNILRDHLRRNRRPLEELDLEKMSLVDLGASPTSLLAAHAEQRLLLHGLRKIPVASQVILELYYWERMTGPELGEFLGVPEDTARSRLRRAKQQLEAAIRGLEASASEMESTISGLEQWAAGLRAQLGASR</sequence>
<dbReference type="PANTHER" id="PTHR43133:SF8">
    <property type="entry name" value="RNA POLYMERASE SIGMA FACTOR HI_1459-RELATED"/>
    <property type="match status" value="1"/>
</dbReference>
<evidence type="ECO:0000256" key="6">
    <source>
        <dbReference type="SAM" id="Coils"/>
    </source>
</evidence>
<keyword evidence="5" id="KW-0804">Transcription</keyword>
<dbReference type="AlphaFoldDB" id="A0A9X3EHY5"/>
<evidence type="ECO:0000256" key="1">
    <source>
        <dbReference type="ARBA" id="ARBA00010641"/>
    </source>
</evidence>
<dbReference type="GO" id="GO:0006352">
    <property type="term" value="P:DNA-templated transcription initiation"/>
    <property type="evidence" value="ECO:0007669"/>
    <property type="project" value="InterPro"/>
</dbReference>
<feature type="domain" description="RNA polymerase sigma factor 70 region 4 type 2" evidence="8">
    <location>
        <begin position="118"/>
        <end position="169"/>
    </location>
</feature>
<dbReference type="NCBIfam" id="TIGR02937">
    <property type="entry name" value="sigma70-ECF"/>
    <property type="match status" value="1"/>
</dbReference>
<organism evidence="9 10">
    <name type="scientific">Nannocystis pusilla</name>
    <dbReference type="NCBI Taxonomy" id="889268"/>
    <lineage>
        <taxon>Bacteria</taxon>
        <taxon>Pseudomonadati</taxon>
        <taxon>Myxococcota</taxon>
        <taxon>Polyangia</taxon>
        <taxon>Nannocystales</taxon>
        <taxon>Nannocystaceae</taxon>
        <taxon>Nannocystis</taxon>
    </lineage>
</organism>
<dbReference type="Gene3D" id="1.10.1740.10">
    <property type="match status" value="1"/>
</dbReference>
<dbReference type="InterPro" id="IPR013324">
    <property type="entry name" value="RNA_pol_sigma_r3/r4-like"/>
</dbReference>
<keyword evidence="4" id="KW-0238">DNA-binding</keyword>